<accession>A0A087U0A5</accession>
<dbReference type="SUPFAM" id="SSF56994">
    <property type="entry name" value="Insulin-like"/>
    <property type="match status" value="1"/>
</dbReference>
<dbReference type="PRINTS" id="PR00276">
    <property type="entry name" value="INSULINFAMLY"/>
</dbReference>
<keyword evidence="3" id="KW-0165">Cleavage on pair of basic residues</keyword>
<evidence type="ECO:0000256" key="2">
    <source>
        <dbReference type="ARBA" id="ARBA00011207"/>
    </source>
</evidence>
<evidence type="ECO:0000313" key="10">
    <source>
        <dbReference type="Proteomes" id="UP000054359"/>
    </source>
</evidence>
<feature type="chain" id="PRO_5001830162" description="Insulin-like domain-containing protein" evidence="7">
    <location>
        <begin position="22"/>
        <end position="137"/>
    </location>
</feature>
<dbReference type="OrthoDB" id="6330326at2759"/>
<evidence type="ECO:0000256" key="7">
    <source>
        <dbReference type="SAM" id="SignalP"/>
    </source>
</evidence>
<keyword evidence="10" id="KW-1185">Reference proteome</keyword>
<dbReference type="SMART" id="SM00078">
    <property type="entry name" value="IlGF"/>
    <property type="match status" value="1"/>
</dbReference>
<dbReference type="InterPro" id="IPR022352">
    <property type="entry name" value="Ins/IGF/rlx"/>
</dbReference>
<evidence type="ECO:0000256" key="1">
    <source>
        <dbReference type="ARBA" id="ARBA00009034"/>
    </source>
</evidence>
<sequence>MAFKYLSLWAALACTVMLVNALPTHHNIQKRSGIRLCGKMLVDALATVCQNEYYDPSSNIEMTKRNYVYSADNIPTWDSFPESDGFVRPQTALDFFSINMVPRNTRGIVDECCRKSCTIQELMSYCGPNSSAFQGKK</sequence>
<dbReference type="PANTHER" id="PTHR13647">
    <property type="entry name" value="INSULIN-LIKE PEPTIDE 2-RELATED"/>
    <property type="match status" value="1"/>
</dbReference>
<evidence type="ECO:0000256" key="3">
    <source>
        <dbReference type="ARBA" id="ARBA00022685"/>
    </source>
</evidence>
<proteinExistence type="inferred from homology"/>
<keyword evidence="6" id="KW-0964">Secreted</keyword>
<evidence type="ECO:0000313" key="9">
    <source>
        <dbReference type="EMBL" id="KFM70794.1"/>
    </source>
</evidence>
<dbReference type="GO" id="GO:0005576">
    <property type="term" value="C:extracellular region"/>
    <property type="evidence" value="ECO:0007669"/>
    <property type="project" value="UniProtKB-SubCell"/>
</dbReference>
<feature type="non-terminal residue" evidence="9">
    <location>
        <position position="137"/>
    </location>
</feature>
<dbReference type="InterPro" id="IPR022353">
    <property type="entry name" value="Insulin_CS"/>
</dbReference>
<comment type="similarity">
    <text evidence="1 6">Belongs to the insulin family.</text>
</comment>
<gene>
    <name evidence="9" type="ORF">X975_21955</name>
</gene>
<evidence type="ECO:0000259" key="8">
    <source>
        <dbReference type="SMART" id="SM00078"/>
    </source>
</evidence>
<name>A0A087U0A5_STEMI</name>
<feature type="domain" description="Insulin-like" evidence="8">
    <location>
        <begin position="34"/>
        <end position="126"/>
    </location>
</feature>
<dbReference type="PROSITE" id="PS00262">
    <property type="entry name" value="INSULIN"/>
    <property type="match status" value="1"/>
</dbReference>
<organism evidence="9 10">
    <name type="scientific">Stegodyphus mimosarum</name>
    <name type="common">African social velvet spider</name>
    <dbReference type="NCBI Taxonomy" id="407821"/>
    <lineage>
        <taxon>Eukaryota</taxon>
        <taxon>Metazoa</taxon>
        <taxon>Ecdysozoa</taxon>
        <taxon>Arthropoda</taxon>
        <taxon>Chelicerata</taxon>
        <taxon>Arachnida</taxon>
        <taxon>Araneae</taxon>
        <taxon>Araneomorphae</taxon>
        <taxon>Entelegynae</taxon>
        <taxon>Eresoidea</taxon>
        <taxon>Eresidae</taxon>
        <taxon>Stegodyphus</taxon>
    </lineage>
</organism>
<dbReference type="InterPro" id="IPR016179">
    <property type="entry name" value="Insulin-like"/>
</dbReference>
<protein>
    <recommendedName>
        <fullName evidence="8">Insulin-like domain-containing protein</fullName>
    </recommendedName>
</protein>
<dbReference type="AlphaFoldDB" id="A0A087U0A5"/>
<dbReference type="Gene3D" id="1.10.100.10">
    <property type="entry name" value="Insulin-like"/>
    <property type="match status" value="1"/>
</dbReference>
<feature type="signal peptide" evidence="7">
    <location>
        <begin position="1"/>
        <end position="21"/>
    </location>
</feature>
<dbReference type="PANTHER" id="PTHR13647:SF4">
    <property type="entry name" value="INSULIN-LIKE PEPTIDE 1-RELATED"/>
    <property type="match status" value="1"/>
</dbReference>
<keyword evidence="4 7" id="KW-0732">Signal</keyword>
<reference evidence="9 10" key="1">
    <citation type="submission" date="2013-11" db="EMBL/GenBank/DDBJ databases">
        <title>Genome sequencing of Stegodyphus mimosarum.</title>
        <authorList>
            <person name="Bechsgaard J."/>
        </authorList>
    </citation>
    <scope>NUCLEOTIDE SEQUENCE [LARGE SCALE GENOMIC DNA]</scope>
</reference>
<dbReference type="InterPro" id="IPR036438">
    <property type="entry name" value="Insulin-like_sf"/>
</dbReference>
<dbReference type="Proteomes" id="UP000054359">
    <property type="component" value="Unassembled WGS sequence"/>
</dbReference>
<comment type="subcellular location">
    <subcellularLocation>
        <location evidence="6">Secreted</location>
    </subcellularLocation>
</comment>
<dbReference type="EMBL" id="KK117564">
    <property type="protein sequence ID" value="KFM70794.1"/>
    <property type="molecule type" value="Genomic_DNA"/>
</dbReference>
<evidence type="ECO:0000256" key="4">
    <source>
        <dbReference type="ARBA" id="ARBA00022729"/>
    </source>
</evidence>
<dbReference type="Pfam" id="PF00049">
    <property type="entry name" value="Insulin"/>
    <property type="match status" value="1"/>
</dbReference>
<comment type="subunit">
    <text evidence="2">Heterodimer of a B chain and an A chain linked by two disulfide bonds.</text>
</comment>
<evidence type="ECO:0000256" key="5">
    <source>
        <dbReference type="ARBA" id="ARBA00023157"/>
    </source>
</evidence>
<dbReference type="OMA" id="EKRTRFC"/>
<dbReference type="GO" id="GO:0005179">
    <property type="term" value="F:hormone activity"/>
    <property type="evidence" value="ECO:0007669"/>
    <property type="project" value="InterPro"/>
</dbReference>
<keyword evidence="5" id="KW-1015">Disulfide bond</keyword>
<evidence type="ECO:0000256" key="6">
    <source>
        <dbReference type="RuleBase" id="RU000406"/>
    </source>
</evidence>